<dbReference type="Pfam" id="PF01551">
    <property type="entry name" value="Peptidase_M23"/>
    <property type="match status" value="1"/>
</dbReference>
<dbReference type="PANTHER" id="PTHR21666">
    <property type="entry name" value="PEPTIDASE-RELATED"/>
    <property type="match status" value="1"/>
</dbReference>
<accession>A0A7T4BN51</accession>
<dbReference type="InterPro" id="IPR050570">
    <property type="entry name" value="Cell_wall_metabolism_enzyme"/>
</dbReference>
<dbReference type="GO" id="GO:0004222">
    <property type="term" value="F:metalloendopeptidase activity"/>
    <property type="evidence" value="ECO:0007669"/>
    <property type="project" value="TreeGrafter"/>
</dbReference>
<evidence type="ECO:0000259" key="1">
    <source>
        <dbReference type="Pfam" id="PF01551"/>
    </source>
</evidence>
<proteinExistence type="predicted"/>
<evidence type="ECO:0000313" key="3">
    <source>
        <dbReference type="Proteomes" id="UP000596145"/>
    </source>
</evidence>
<dbReference type="InterPro" id="IPR011055">
    <property type="entry name" value="Dup_hybrid_motif"/>
</dbReference>
<gene>
    <name evidence="2" type="ORF">I6I10_07140</name>
</gene>
<dbReference type="SUPFAM" id="SSF51261">
    <property type="entry name" value="Duplicated hybrid motif"/>
    <property type="match status" value="1"/>
</dbReference>
<feature type="domain" description="M23ase beta-sheet core" evidence="1">
    <location>
        <begin position="1"/>
        <end position="91"/>
    </location>
</feature>
<dbReference type="EMBL" id="CP066007">
    <property type="protein sequence ID" value="QQB45314.1"/>
    <property type="molecule type" value="Genomic_DNA"/>
</dbReference>
<sequence>MDLAAPHGTPIYAVADGVVVQGRERPQGSVAGFGSWIWIDCQASVGRDFIYGHVHHPGILVQAGDRVRAGQQIGVVGNEGQSTGPHLHFEEWTAPGRLGVGLWIPPGGWHHTPAPARQPLL</sequence>
<organism evidence="2 3">
    <name type="scientific">Corynebacterium glucuronolyticum</name>
    <dbReference type="NCBI Taxonomy" id="39791"/>
    <lineage>
        <taxon>Bacteria</taxon>
        <taxon>Bacillati</taxon>
        <taxon>Actinomycetota</taxon>
        <taxon>Actinomycetes</taxon>
        <taxon>Mycobacteriales</taxon>
        <taxon>Corynebacteriaceae</taxon>
        <taxon>Corynebacterium</taxon>
    </lineage>
</organism>
<dbReference type="PANTHER" id="PTHR21666:SF270">
    <property type="entry name" value="MUREIN HYDROLASE ACTIVATOR ENVC"/>
    <property type="match status" value="1"/>
</dbReference>
<dbReference type="Gene3D" id="2.70.70.10">
    <property type="entry name" value="Glucose Permease (Domain IIA)"/>
    <property type="match status" value="1"/>
</dbReference>
<dbReference type="InterPro" id="IPR016047">
    <property type="entry name" value="M23ase_b-sheet_dom"/>
</dbReference>
<dbReference type="CDD" id="cd12797">
    <property type="entry name" value="M23_peptidase"/>
    <property type="match status" value="1"/>
</dbReference>
<evidence type="ECO:0000313" key="2">
    <source>
        <dbReference type="EMBL" id="QQB45314.1"/>
    </source>
</evidence>
<name>A0A7T4BN51_9CORY</name>
<protein>
    <submittedName>
        <fullName evidence="2">M23 family metallopeptidase</fullName>
    </submittedName>
</protein>
<dbReference type="Proteomes" id="UP000596145">
    <property type="component" value="Chromosome"/>
</dbReference>
<reference evidence="2 3" key="1">
    <citation type="submission" date="2020-12" db="EMBL/GenBank/DDBJ databases">
        <title>FDA dAtabase for Regulatory Grade micrObial Sequences (FDA-ARGOS): Supporting development and validation of Infectious Disease Dx tests.</title>
        <authorList>
            <person name="Sproer C."/>
            <person name="Gronow S."/>
            <person name="Severitt S."/>
            <person name="Schroder I."/>
            <person name="Tallon L."/>
            <person name="Sadzewicz L."/>
            <person name="Zhao X."/>
            <person name="Boylan J."/>
            <person name="Ott S."/>
            <person name="Bowen H."/>
            <person name="Vavikolanu K."/>
            <person name="Mehta A."/>
            <person name="Aluvathingal J."/>
            <person name="Nadendla S."/>
            <person name="Lowell S."/>
            <person name="Myers T."/>
            <person name="Yan Y."/>
            <person name="Sichtig H."/>
        </authorList>
    </citation>
    <scope>NUCLEOTIDE SEQUENCE [LARGE SCALE GENOMIC DNA]</scope>
    <source>
        <strain evidence="2 3">FDAARGOS_1053</strain>
    </source>
</reference>
<dbReference type="AlphaFoldDB" id="A0A7T4BN51"/>